<comment type="similarity">
    <text evidence="2 5">Belongs to the cyclophilin-type PPIase family.</text>
</comment>
<dbReference type="Proteomes" id="UP000178880">
    <property type="component" value="Unassembled WGS sequence"/>
</dbReference>
<dbReference type="SUPFAM" id="SSF50891">
    <property type="entry name" value="Cyclophilin-like"/>
    <property type="match status" value="1"/>
</dbReference>
<dbReference type="EMBL" id="MHLA01000002">
    <property type="protein sequence ID" value="OGZ00347.1"/>
    <property type="molecule type" value="Genomic_DNA"/>
</dbReference>
<dbReference type="PROSITE" id="PS50072">
    <property type="entry name" value="CSA_PPIASE_2"/>
    <property type="match status" value="1"/>
</dbReference>
<reference evidence="7 8" key="1">
    <citation type="journal article" date="2016" name="Nat. Commun.">
        <title>Thousands of microbial genomes shed light on interconnected biogeochemical processes in an aquifer system.</title>
        <authorList>
            <person name="Anantharaman K."/>
            <person name="Brown C.T."/>
            <person name="Hug L.A."/>
            <person name="Sharon I."/>
            <person name="Castelle C.J."/>
            <person name="Probst A.J."/>
            <person name="Thomas B.C."/>
            <person name="Singh A."/>
            <person name="Wilkins M.J."/>
            <person name="Karaoz U."/>
            <person name="Brodie E.L."/>
            <person name="Williams K.H."/>
            <person name="Hubbard S.S."/>
            <person name="Banfield J.F."/>
        </authorList>
    </citation>
    <scope>NUCLEOTIDE SEQUENCE [LARGE SCALE GENOMIC DNA]</scope>
</reference>
<evidence type="ECO:0000313" key="8">
    <source>
        <dbReference type="Proteomes" id="UP000178880"/>
    </source>
</evidence>
<dbReference type="PROSITE" id="PS00170">
    <property type="entry name" value="CSA_PPIASE_1"/>
    <property type="match status" value="1"/>
</dbReference>
<dbReference type="AlphaFoldDB" id="A0A1G2CGJ2"/>
<dbReference type="STRING" id="1798650.A2945_00725"/>
<dbReference type="EC" id="5.2.1.8" evidence="5"/>
<evidence type="ECO:0000256" key="4">
    <source>
        <dbReference type="ARBA" id="ARBA00023235"/>
    </source>
</evidence>
<proteinExistence type="inferred from homology"/>
<dbReference type="PIRSF" id="PIRSF001467">
    <property type="entry name" value="Peptidylpro_ismrse"/>
    <property type="match status" value="1"/>
</dbReference>
<dbReference type="InterPro" id="IPR020892">
    <property type="entry name" value="Cyclophilin-type_PPIase_CS"/>
</dbReference>
<evidence type="ECO:0000256" key="1">
    <source>
        <dbReference type="ARBA" id="ARBA00002388"/>
    </source>
</evidence>
<organism evidence="7 8">
    <name type="scientific">Candidatus Liptonbacteria bacterium RIFCSPLOWO2_01_FULL_52_25</name>
    <dbReference type="NCBI Taxonomy" id="1798650"/>
    <lineage>
        <taxon>Bacteria</taxon>
        <taxon>Candidatus Liptoniibacteriota</taxon>
    </lineage>
</organism>
<evidence type="ECO:0000259" key="6">
    <source>
        <dbReference type="PROSITE" id="PS50072"/>
    </source>
</evidence>
<dbReference type="InterPro" id="IPR044666">
    <property type="entry name" value="Cyclophilin_A-like"/>
</dbReference>
<comment type="catalytic activity">
    <reaction evidence="5">
        <text>[protein]-peptidylproline (omega=180) = [protein]-peptidylproline (omega=0)</text>
        <dbReference type="Rhea" id="RHEA:16237"/>
        <dbReference type="Rhea" id="RHEA-COMP:10747"/>
        <dbReference type="Rhea" id="RHEA-COMP:10748"/>
        <dbReference type="ChEBI" id="CHEBI:83833"/>
        <dbReference type="ChEBI" id="CHEBI:83834"/>
        <dbReference type="EC" id="5.2.1.8"/>
    </reaction>
</comment>
<protein>
    <recommendedName>
        <fullName evidence="5">Peptidyl-prolyl cis-trans isomerase</fullName>
        <shortName evidence="5">PPIase</shortName>
        <ecNumber evidence="5">5.2.1.8</ecNumber>
    </recommendedName>
</protein>
<evidence type="ECO:0000256" key="3">
    <source>
        <dbReference type="ARBA" id="ARBA00023110"/>
    </source>
</evidence>
<dbReference type="GO" id="GO:0006457">
    <property type="term" value="P:protein folding"/>
    <property type="evidence" value="ECO:0007669"/>
    <property type="project" value="InterPro"/>
</dbReference>
<dbReference type="Gene3D" id="2.40.100.10">
    <property type="entry name" value="Cyclophilin-like"/>
    <property type="match status" value="1"/>
</dbReference>
<dbReference type="PANTHER" id="PTHR45625">
    <property type="entry name" value="PEPTIDYL-PROLYL CIS-TRANS ISOMERASE-RELATED"/>
    <property type="match status" value="1"/>
</dbReference>
<dbReference type="PANTHER" id="PTHR45625:SF4">
    <property type="entry name" value="PEPTIDYLPROLYL ISOMERASE DOMAIN AND WD REPEAT-CONTAINING PROTEIN 1"/>
    <property type="match status" value="1"/>
</dbReference>
<accession>A0A1G2CGJ2</accession>
<dbReference type="InterPro" id="IPR024936">
    <property type="entry name" value="Cyclophilin-type_PPIase"/>
</dbReference>
<feature type="domain" description="PPIase cyclophilin-type" evidence="6">
    <location>
        <begin position="10"/>
        <end position="173"/>
    </location>
</feature>
<evidence type="ECO:0000256" key="5">
    <source>
        <dbReference type="RuleBase" id="RU363019"/>
    </source>
</evidence>
<comment type="function">
    <text evidence="1 5">PPIases accelerate the folding of proteins. It catalyzes the cis-trans isomerization of proline imidic peptide bonds in oligopeptides.</text>
</comment>
<gene>
    <name evidence="7" type="ORF">A2945_00725</name>
</gene>
<dbReference type="Pfam" id="PF00160">
    <property type="entry name" value="Pro_isomerase"/>
    <property type="match status" value="1"/>
</dbReference>
<dbReference type="GO" id="GO:0003755">
    <property type="term" value="F:peptidyl-prolyl cis-trans isomerase activity"/>
    <property type="evidence" value="ECO:0007669"/>
    <property type="project" value="UniProtKB-UniRule"/>
</dbReference>
<dbReference type="CDD" id="cd00317">
    <property type="entry name" value="cyclophilin"/>
    <property type="match status" value="1"/>
</dbReference>
<keyword evidence="4 5" id="KW-0413">Isomerase</keyword>
<evidence type="ECO:0000256" key="2">
    <source>
        <dbReference type="ARBA" id="ARBA00007365"/>
    </source>
</evidence>
<sequence length="173" mass="18423">MKATIKTTKGDIELELYPNVAPKTAANFVKLAESKFYDGTKFHRVIADFMIQGGDPLSKTNDPRVGTGGPGYQFTDEINPKALGLSTADIQQLEAAGYTYDFALPSLPVDVGAIAMANSGPNTNGSQFFIVTIAPQPHLNGRHTVFGKVVAGMDVVRKIAQGDVIQGIVIQGQ</sequence>
<evidence type="ECO:0000313" key="7">
    <source>
        <dbReference type="EMBL" id="OGZ00347.1"/>
    </source>
</evidence>
<comment type="caution">
    <text evidence="7">The sequence shown here is derived from an EMBL/GenBank/DDBJ whole genome shotgun (WGS) entry which is preliminary data.</text>
</comment>
<dbReference type="InterPro" id="IPR002130">
    <property type="entry name" value="Cyclophilin-type_PPIase_dom"/>
</dbReference>
<keyword evidence="3 5" id="KW-0697">Rotamase</keyword>
<dbReference type="InterPro" id="IPR029000">
    <property type="entry name" value="Cyclophilin-like_dom_sf"/>
</dbReference>
<name>A0A1G2CGJ2_9BACT</name>
<dbReference type="PRINTS" id="PR00153">
    <property type="entry name" value="CSAPPISMRASE"/>
</dbReference>